<keyword evidence="5" id="KW-1185">Reference proteome</keyword>
<dbReference type="InterPro" id="IPR019515">
    <property type="entry name" value="VPS54_N"/>
</dbReference>
<dbReference type="Pfam" id="PF10475">
    <property type="entry name" value="Vps54_N"/>
    <property type="match status" value="1"/>
</dbReference>
<protein>
    <submittedName>
        <fullName evidence="4">Uncharacterized protein</fullName>
    </submittedName>
</protein>
<dbReference type="GO" id="GO:0032456">
    <property type="term" value="P:endocytic recycling"/>
    <property type="evidence" value="ECO:0007669"/>
    <property type="project" value="InterPro"/>
</dbReference>
<dbReference type="PANTHER" id="PTHR13258">
    <property type="entry name" value="SYNDETIN"/>
    <property type="match status" value="1"/>
</dbReference>
<name>A0A7D9IWR0_PARCT</name>
<dbReference type="GO" id="GO:0042147">
    <property type="term" value="P:retrograde transport, endosome to Golgi"/>
    <property type="evidence" value="ECO:0007669"/>
    <property type="project" value="InterPro"/>
</dbReference>
<evidence type="ECO:0000256" key="3">
    <source>
        <dbReference type="ARBA" id="ARBA00023054"/>
    </source>
</evidence>
<dbReference type="GO" id="GO:1990745">
    <property type="term" value="C:EARP complex"/>
    <property type="evidence" value="ECO:0007669"/>
    <property type="project" value="InterPro"/>
</dbReference>
<proteinExistence type="predicted"/>
<evidence type="ECO:0000313" key="5">
    <source>
        <dbReference type="Proteomes" id="UP001152795"/>
    </source>
</evidence>
<dbReference type="InterPro" id="IPR040047">
    <property type="entry name" value="VPS50"/>
</dbReference>
<reference evidence="4" key="1">
    <citation type="submission" date="2020-04" db="EMBL/GenBank/DDBJ databases">
        <authorList>
            <person name="Alioto T."/>
            <person name="Alioto T."/>
            <person name="Gomez Garrido J."/>
        </authorList>
    </citation>
    <scope>NUCLEOTIDE SEQUENCE</scope>
    <source>
        <strain evidence="4">A484AB</strain>
    </source>
</reference>
<organism evidence="4 5">
    <name type="scientific">Paramuricea clavata</name>
    <name type="common">Red gorgonian</name>
    <name type="synonym">Violescent sea-whip</name>
    <dbReference type="NCBI Taxonomy" id="317549"/>
    <lineage>
        <taxon>Eukaryota</taxon>
        <taxon>Metazoa</taxon>
        <taxon>Cnidaria</taxon>
        <taxon>Anthozoa</taxon>
        <taxon>Octocorallia</taxon>
        <taxon>Malacalcyonacea</taxon>
        <taxon>Plexauridae</taxon>
        <taxon>Paramuricea</taxon>
    </lineage>
</organism>
<dbReference type="GO" id="GO:0000149">
    <property type="term" value="F:SNARE binding"/>
    <property type="evidence" value="ECO:0007669"/>
    <property type="project" value="TreeGrafter"/>
</dbReference>
<keyword evidence="1" id="KW-0813">Transport</keyword>
<dbReference type="GO" id="GO:0015031">
    <property type="term" value="P:protein transport"/>
    <property type="evidence" value="ECO:0007669"/>
    <property type="project" value="UniProtKB-KW"/>
</dbReference>
<evidence type="ECO:0000256" key="2">
    <source>
        <dbReference type="ARBA" id="ARBA00022927"/>
    </source>
</evidence>
<dbReference type="Proteomes" id="UP001152795">
    <property type="component" value="Unassembled WGS sequence"/>
</dbReference>
<comment type="caution">
    <text evidence="4">The sequence shown here is derived from an EMBL/GenBank/DDBJ whole genome shotgun (WGS) entry which is preliminary data.</text>
</comment>
<dbReference type="AlphaFoldDB" id="A0A7D9IWR0"/>
<dbReference type="OrthoDB" id="10263345at2759"/>
<keyword evidence="2" id="KW-0653">Protein transport</keyword>
<evidence type="ECO:0000313" key="4">
    <source>
        <dbReference type="EMBL" id="CAB4018770.1"/>
    </source>
</evidence>
<keyword evidence="3" id="KW-0175">Coiled coil</keyword>
<dbReference type="PANTHER" id="PTHR13258:SF0">
    <property type="entry name" value="SYNDETIN"/>
    <property type="match status" value="1"/>
</dbReference>
<sequence length="117" mass="13679">MAIRSRFRSLLGLEHTRKELDSGSLDENSIGTAVFKDGEREFENDPLSNDEVISTIEEIYFHEVDSFDPSDHELKKLPEVLNKEELDEYRNVLRRQAQAVSKKLYMKVLDNQKAYMQ</sequence>
<dbReference type="GO" id="GO:0005829">
    <property type="term" value="C:cytosol"/>
    <property type="evidence" value="ECO:0007669"/>
    <property type="project" value="GOC"/>
</dbReference>
<evidence type="ECO:0000256" key="1">
    <source>
        <dbReference type="ARBA" id="ARBA00022448"/>
    </source>
</evidence>
<dbReference type="EMBL" id="CACRXK020010160">
    <property type="protein sequence ID" value="CAB4018770.1"/>
    <property type="molecule type" value="Genomic_DNA"/>
</dbReference>
<accession>A0A7D9IWR0</accession>
<feature type="non-terminal residue" evidence="4">
    <location>
        <position position="1"/>
    </location>
</feature>
<gene>
    <name evidence="4" type="ORF">PACLA_8A041049</name>
</gene>